<evidence type="ECO:0000313" key="2">
    <source>
        <dbReference type="EMBL" id="MBW7452713.1"/>
    </source>
</evidence>
<comment type="caution">
    <text evidence="2">The sequence shown here is derived from an EMBL/GenBank/DDBJ whole genome shotgun (WGS) entry which is preliminary data.</text>
</comment>
<gene>
    <name evidence="2" type="ORF">K0U00_01480</name>
</gene>
<dbReference type="Proteomes" id="UP001519887">
    <property type="component" value="Unassembled WGS sequence"/>
</dbReference>
<reference evidence="2 3" key="1">
    <citation type="submission" date="2021-07" db="EMBL/GenBank/DDBJ databases">
        <title>Paenibacillus radiodurans sp. nov., isolated from the southeastern edge of Tengger Desert.</title>
        <authorList>
            <person name="Zhang G."/>
        </authorList>
    </citation>
    <scope>NUCLEOTIDE SEQUENCE [LARGE SCALE GENOMIC DNA]</scope>
    <source>
        <strain evidence="2 3">CCM 7311</strain>
    </source>
</reference>
<proteinExistence type="predicted"/>
<protein>
    <recommendedName>
        <fullName evidence="1">WsaF C-terminal domain-containing protein</fullName>
    </recommendedName>
</protein>
<accession>A0ABS7BVN3</accession>
<sequence>MKKIAWFIPYPTEGSGGHRTIFQNLQALVNCGYECHAYIEDIGSGETPNQLKSSIHKYFGNIDAKVYLGFQPQEQYDLIFATAWYTAKFVRDVNQNCKKAYFIQDFEAYFNPMGDGYLLAENSYRYGLMPVTIGKWLSNKMINEFNTPSNYFDFCADNKVYKKLNSNKEKAVCFIYQPEKPRRCNIIGIEALGIVKHLMPDVKVYLYGSKQKTNVWFDHINLELINIEQCNELYNKCMVGLCISSSNPSRIPFEMMAAGLPVVDIHKENNLYDMPDNGVLLADQTPESIAEAIINIISNEEQQQEMSDQGVKFMENKDLETGFKQFVEAVDKMFEANYTGNTSIDRMYLAPPVIADVFLQSKSKDIAILSNQSVPSIRRSILYRGLRKVKRSIKRLIKN</sequence>
<dbReference type="RefSeq" id="WP_210042727.1">
    <property type="nucleotide sequence ID" value="NZ_JBHLVU010000023.1"/>
</dbReference>
<dbReference type="EMBL" id="JAHZIK010000013">
    <property type="protein sequence ID" value="MBW7452713.1"/>
    <property type="molecule type" value="Genomic_DNA"/>
</dbReference>
<dbReference type="SUPFAM" id="SSF53756">
    <property type="entry name" value="UDP-Glycosyltransferase/glycogen phosphorylase"/>
    <property type="match status" value="1"/>
</dbReference>
<dbReference type="Gene3D" id="3.40.50.2000">
    <property type="entry name" value="Glycogen Phosphorylase B"/>
    <property type="match status" value="1"/>
</dbReference>
<evidence type="ECO:0000313" key="3">
    <source>
        <dbReference type="Proteomes" id="UP001519887"/>
    </source>
</evidence>
<organism evidence="2 3">
    <name type="scientific">Paenibacillus sepulcri</name>
    <dbReference type="NCBI Taxonomy" id="359917"/>
    <lineage>
        <taxon>Bacteria</taxon>
        <taxon>Bacillati</taxon>
        <taxon>Bacillota</taxon>
        <taxon>Bacilli</taxon>
        <taxon>Bacillales</taxon>
        <taxon>Paenibacillaceae</taxon>
        <taxon>Paenibacillus</taxon>
    </lineage>
</organism>
<feature type="domain" description="WsaF C-terminal" evidence="1">
    <location>
        <begin position="170"/>
        <end position="293"/>
    </location>
</feature>
<dbReference type="Gene3D" id="3.40.50.11090">
    <property type="match status" value="1"/>
</dbReference>
<name>A0ABS7BVN3_9BACL</name>
<keyword evidence="3" id="KW-1185">Reference proteome</keyword>
<dbReference type="Pfam" id="PF22772">
    <property type="entry name" value="WsaF_C"/>
    <property type="match status" value="1"/>
</dbReference>
<evidence type="ECO:0000259" key="1">
    <source>
        <dbReference type="Pfam" id="PF22772"/>
    </source>
</evidence>
<dbReference type="InterPro" id="IPR055050">
    <property type="entry name" value="WsaF_C"/>
</dbReference>